<dbReference type="AlphaFoldDB" id="A0AAD8CD97"/>
<dbReference type="GO" id="GO:0046872">
    <property type="term" value="F:metal ion binding"/>
    <property type="evidence" value="ECO:0007669"/>
    <property type="project" value="UniProtKB-KW"/>
</dbReference>
<accession>A0AAD8CD97</accession>
<dbReference type="InterPro" id="IPR050610">
    <property type="entry name" value="APOBEC_Cyt_Deaminase"/>
</dbReference>
<dbReference type="PANTHER" id="PTHR13857">
    <property type="entry name" value="MRNA EDITING ENZYME"/>
    <property type="match status" value="1"/>
</dbReference>
<reference evidence="6" key="1">
    <citation type="submission" date="2022-02" db="EMBL/GenBank/DDBJ databases">
        <title>Atlantic sturgeon de novo genome assembly.</title>
        <authorList>
            <person name="Stock M."/>
            <person name="Klopp C."/>
            <person name="Guiguen Y."/>
            <person name="Cabau C."/>
            <person name="Parinello H."/>
            <person name="Santidrian Yebra-Pimentel E."/>
            <person name="Kuhl H."/>
            <person name="Dirks R.P."/>
            <person name="Guessner J."/>
            <person name="Wuertz S."/>
            <person name="Du K."/>
            <person name="Schartl M."/>
        </authorList>
    </citation>
    <scope>NUCLEOTIDE SEQUENCE</scope>
    <source>
        <strain evidence="6">STURGEONOMICS-FGT-2020</strain>
        <tissue evidence="6">Whole blood</tissue>
    </source>
</reference>
<dbReference type="PROSITE" id="PS51747">
    <property type="entry name" value="CYT_DCMP_DEAMINASES_2"/>
    <property type="match status" value="1"/>
</dbReference>
<evidence type="ECO:0000256" key="2">
    <source>
        <dbReference type="ARBA" id="ARBA00006576"/>
    </source>
</evidence>
<dbReference type="EMBL" id="JAGXEW010002009">
    <property type="protein sequence ID" value="KAK1121383.1"/>
    <property type="molecule type" value="Genomic_DNA"/>
</dbReference>
<dbReference type="InterPro" id="IPR016193">
    <property type="entry name" value="Cytidine_deaminase-like"/>
</dbReference>
<evidence type="ECO:0000313" key="7">
    <source>
        <dbReference type="Proteomes" id="UP001230051"/>
    </source>
</evidence>
<gene>
    <name evidence="6" type="primary">APOBEC2</name>
    <name evidence="6" type="ORF">AOXY_G38732</name>
</gene>
<evidence type="ECO:0000313" key="6">
    <source>
        <dbReference type="EMBL" id="KAK1121383.1"/>
    </source>
</evidence>
<sequence>MIASSDADSKTNSSHKRSSFIKMNRIPDDVFNFQFENLQLAYGRNDTWLCQIRSVNGGEAALQVFKNEGSEHAEEICLRENEAAIKEADRSEITWYLSWSSCERCAPQIITFVEKHANVKLNIFVSRLFRHDSEPHRKGLRALSQHERIGLKVMTLADFQDCFDRFVGEGTGFQNWEDLAGNSARYAAILEGITGAGPRLAF</sequence>
<dbReference type="Gene3D" id="3.40.140.10">
    <property type="entry name" value="Cytidine Deaminase, domain 2"/>
    <property type="match status" value="1"/>
</dbReference>
<evidence type="ECO:0000256" key="4">
    <source>
        <dbReference type="ARBA" id="ARBA00022801"/>
    </source>
</evidence>
<dbReference type="Proteomes" id="UP001230051">
    <property type="component" value="Unassembled WGS sequence"/>
</dbReference>
<comment type="similarity">
    <text evidence="2">Belongs to the cytidine and deoxycytidylate deaminase family.</text>
</comment>
<feature type="domain" description="CMP/dCMP-type deaminase" evidence="5">
    <location>
        <begin position="43"/>
        <end position="143"/>
    </location>
</feature>
<dbReference type="GO" id="GO:0016554">
    <property type="term" value="P:cytidine to uridine editing"/>
    <property type="evidence" value="ECO:0007669"/>
    <property type="project" value="TreeGrafter"/>
</dbReference>
<keyword evidence="4" id="KW-0378">Hydrolase</keyword>
<dbReference type="GO" id="GO:0005737">
    <property type="term" value="C:cytoplasm"/>
    <property type="evidence" value="ECO:0007669"/>
    <property type="project" value="TreeGrafter"/>
</dbReference>
<dbReference type="GO" id="GO:0003723">
    <property type="term" value="F:RNA binding"/>
    <property type="evidence" value="ECO:0007669"/>
    <property type="project" value="TreeGrafter"/>
</dbReference>
<dbReference type="SUPFAM" id="SSF53927">
    <property type="entry name" value="Cytidine deaminase-like"/>
    <property type="match status" value="1"/>
</dbReference>
<dbReference type="GO" id="GO:0005634">
    <property type="term" value="C:nucleus"/>
    <property type="evidence" value="ECO:0007669"/>
    <property type="project" value="TreeGrafter"/>
</dbReference>
<dbReference type="GO" id="GO:0004126">
    <property type="term" value="F:cytidine deaminase activity"/>
    <property type="evidence" value="ECO:0007669"/>
    <property type="project" value="TreeGrafter"/>
</dbReference>
<keyword evidence="7" id="KW-1185">Reference proteome</keyword>
<comment type="caution">
    <text evidence="6">The sequence shown here is derived from an EMBL/GenBank/DDBJ whole genome shotgun (WGS) entry which is preliminary data.</text>
</comment>
<organism evidence="6 7">
    <name type="scientific">Acipenser oxyrinchus oxyrinchus</name>
    <dbReference type="NCBI Taxonomy" id="40147"/>
    <lineage>
        <taxon>Eukaryota</taxon>
        <taxon>Metazoa</taxon>
        <taxon>Chordata</taxon>
        <taxon>Craniata</taxon>
        <taxon>Vertebrata</taxon>
        <taxon>Euteleostomi</taxon>
        <taxon>Actinopterygii</taxon>
        <taxon>Chondrostei</taxon>
        <taxon>Acipenseriformes</taxon>
        <taxon>Acipenseridae</taxon>
        <taxon>Acipenser</taxon>
    </lineage>
</organism>
<keyword evidence="3" id="KW-0479">Metal-binding</keyword>
<dbReference type="InterPro" id="IPR002125">
    <property type="entry name" value="CMP_dCMP_dom"/>
</dbReference>
<comment type="cofactor">
    <cofactor evidence="1">
        <name>Zn(2+)</name>
        <dbReference type="ChEBI" id="CHEBI:29105"/>
    </cofactor>
</comment>
<name>A0AAD8CD97_ACIOX</name>
<proteinExistence type="inferred from homology"/>
<evidence type="ECO:0000256" key="1">
    <source>
        <dbReference type="ARBA" id="ARBA00001947"/>
    </source>
</evidence>
<evidence type="ECO:0000259" key="5">
    <source>
        <dbReference type="PROSITE" id="PS51747"/>
    </source>
</evidence>
<dbReference type="Pfam" id="PF18778">
    <property type="entry name" value="NAD1"/>
    <property type="match status" value="1"/>
</dbReference>
<protein>
    <submittedName>
        <fullName evidence="6">DNA dC-&gt;dU-editing enzyme APOBEC-3C-like</fullName>
    </submittedName>
</protein>
<evidence type="ECO:0000256" key="3">
    <source>
        <dbReference type="ARBA" id="ARBA00022723"/>
    </source>
</evidence>